<feature type="compositionally biased region" description="Basic and acidic residues" evidence="1">
    <location>
        <begin position="27"/>
        <end position="36"/>
    </location>
</feature>
<reference evidence="2 3" key="1">
    <citation type="submission" date="2016-10" db="EMBL/GenBank/DDBJ databases">
        <authorList>
            <person name="de Groot N.N."/>
        </authorList>
    </citation>
    <scope>NUCLEOTIDE SEQUENCE [LARGE SCALE GENOMIC DNA]</scope>
    <source>
        <strain evidence="2 3">MAR_2009_71</strain>
    </source>
</reference>
<accession>A0A1H4RAU2</accession>
<feature type="compositionally biased region" description="Polar residues" evidence="1">
    <location>
        <begin position="13"/>
        <end position="26"/>
    </location>
</feature>
<evidence type="ECO:0000313" key="2">
    <source>
        <dbReference type="EMBL" id="SEC28995.1"/>
    </source>
</evidence>
<dbReference type="OrthoDB" id="1178576at2"/>
<gene>
    <name evidence="2" type="ORF">SAMN05192540_2812</name>
</gene>
<feature type="compositionally biased region" description="Basic and acidic residues" evidence="1">
    <location>
        <begin position="1"/>
        <end position="12"/>
    </location>
</feature>
<protein>
    <submittedName>
        <fullName evidence="2">Uncharacterized protein</fullName>
    </submittedName>
</protein>
<dbReference type="Proteomes" id="UP000183038">
    <property type="component" value="Unassembled WGS sequence"/>
</dbReference>
<dbReference type="RefSeq" id="WP_074673573.1">
    <property type="nucleotide sequence ID" value="NZ_FNTB01000001.1"/>
</dbReference>
<dbReference type="EMBL" id="FNTB01000001">
    <property type="protein sequence ID" value="SEC28995.1"/>
    <property type="molecule type" value="Genomic_DNA"/>
</dbReference>
<name>A0A1H4RAU2_9FLAO</name>
<organism evidence="2 3">
    <name type="scientific">Maribacter dokdonensis</name>
    <dbReference type="NCBI Taxonomy" id="320912"/>
    <lineage>
        <taxon>Bacteria</taxon>
        <taxon>Pseudomonadati</taxon>
        <taxon>Bacteroidota</taxon>
        <taxon>Flavobacteriia</taxon>
        <taxon>Flavobacteriales</taxon>
        <taxon>Flavobacteriaceae</taxon>
        <taxon>Maribacter</taxon>
    </lineage>
</organism>
<sequence>MITEDKSKDKSRSTGGLQNDVPQHQNIADHKNDNKKVGKPVNNGGVATAKYDLHIEKQWLAVKDEYLANFPETEDLDANGEQDSFEALIAKIAKRRQKSTEDIHAEIMNWPTKK</sequence>
<evidence type="ECO:0000256" key="1">
    <source>
        <dbReference type="SAM" id="MobiDB-lite"/>
    </source>
</evidence>
<proteinExistence type="predicted"/>
<feature type="region of interest" description="Disordered" evidence="1">
    <location>
        <begin position="1"/>
        <end position="45"/>
    </location>
</feature>
<dbReference type="AlphaFoldDB" id="A0A1H4RAU2"/>
<evidence type="ECO:0000313" key="3">
    <source>
        <dbReference type="Proteomes" id="UP000183038"/>
    </source>
</evidence>